<protein>
    <recommendedName>
        <fullName evidence="2 9">Quinolinate synthase</fullName>
        <ecNumber evidence="2 9">2.5.1.72</ecNumber>
    </recommendedName>
</protein>
<reference evidence="10 11" key="1">
    <citation type="journal article" date="2021" name="Angew. Chem. Int. Ed. Engl.">
        <title>A novel family of nonribosomal peptides modulate collective behavior in Pseudovibrio bacteria isolated from marine sponges.</title>
        <authorList>
            <person name="Ioca L.P."/>
            <person name="Dai Y."/>
            <person name="Kunakom S."/>
            <person name="Diaz-Espinosa J."/>
            <person name="Krunic A."/>
            <person name="Crnkovic C.M."/>
            <person name="Orjala J."/>
            <person name="Sanchez L.M."/>
            <person name="Ferreira A.G."/>
            <person name="Berlinck R.G.S."/>
            <person name="Eustaquio A.S."/>
        </authorList>
    </citation>
    <scope>NUCLEOTIDE SEQUENCE [LARGE SCALE GENOMIC DNA]</scope>
    <source>
        <strain evidence="10 11">Ab134</strain>
    </source>
</reference>
<feature type="binding site" evidence="9">
    <location>
        <begin position="269"/>
        <end position="271"/>
    </location>
    <ligand>
        <name>iminosuccinate</name>
        <dbReference type="ChEBI" id="CHEBI:77875"/>
    </ligand>
</feature>
<comment type="catalytic activity">
    <reaction evidence="9">
        <text>iminosuccinate + dihydroxyacetone phosphate = quinolinate + phosphate + 2 H2O + H(+)</text>
        <dbReference type="Rhea" id="RHEA:25888"/>
        <dbReference type="ChEBI" id="CHEBI:15377"/>
        <dbReference type="ChEBI" id="CHEBI:15378"/>
        <dbReference type="ChEBI" id="CHEBI:29959"/>
        <dbReference type="ChEBI" id="CHEBI:43474"/>
        <dbReference type="ChEBI" id="CHEBI:57642"/>
        <dbReference type="ChEBI" id="CHEBI:77875"/>
        <dbReference type="EC" id="2.5.1.72"/>
    </reaction>
</comment>
<evidence type="ECO:0000256" key="4">
    <source>
        <dbReference type="ARBA" id="ARBA00022642"/>
    </source>
</evidence>
<feature type="binding site" evidence="9">
    <location>
        <position position="329"/>
    </location>
    <ligand>
        <name>[4Fe-4S] cluster</name>
        <dbReference type="ChEBI" id="CHEBI:49883"/>
    </ligand>
</feature>
<dbReference type="HAMAP" id="MF_00568">
    <property type="entry name" value="NadA_type2"/>
    <property type="match status" value="1"/>
</dbReference>
<dbReference type="NCBIfam" id="TIGR00550">
    <property type="entry name" value="nadA"/>
    <property type="match status" value="1"/>
</dbReference>
<comment type="pathway">
    <text evidence="1 9">Cofactor biosynthesis; NAD(+) biosynthesis; quinolinate from iminoaspartate: step 1/1.</text>
</comment>
<evidence type="ECO:0000256" key="6">
    <source>
        <dbReference type="ARBA" id="ARBA00022723"/>
    </source>
</evidence>
<evidence type="ECO:0000256" key="8">
    <source>
        <dbReference type="ARBA" id="ARBA00023014"/>
    </source>
</evidence>
<keyword evidence="4 9" id="KW-0662">Pyridine nucleotide biosynthesis</keyword>
<dbReference type="Gene3D" id="3.40.50.10800">
    <property type="entry name" value="NadA-like"/>
    <property type="match status" value="3"/>
</dbReference>
<keyword evidence="8 9" id="KW-0411">Iron-sulfur</keyword>
<keyword evidence="3 9" id="KW-0004">4Fe-4S</keyword>
<dbReference type="InterPro" id="IPR036094">
    <property type="entry name" value="NadA_sf"/>
</dbReference>
<proteinExistence type="inferred from homology"/>
<dbReference type="NCBIfam" id="NF006878">
    <property type="entry name" value="PRK09375.1-2"/>
    <property type="match status" value="1"/>
</dbReference>
<feature type="binding site" evidence="9">
    <location>
        <begin position="184"/>
        <end position="186"/>
    </location>
    <ligand>
        <name>iminosuccinate</name>
        <dbReference type="ChEBI" id="CHEBI:77875"/>
    </ligand>
</feature>
<dbReference type="RefSeq" id="WP_075700375.1">
    <property type="nucleotide sequence ID" value="NZ_CP074126.1"/>
</dbReference>
<evidence type="ECO:0000256" key="7">
    <source>
        <dbReference type="ARBA" id="ARBA00023004"/>
    </source>
</evidence>
<keyword evidence="7 9" id="KW-0408">Iron</keyword>
<evidence type="ECO:0000256" key="9">
    <source>
        <dbReference type="HAMAP-Rule" id="MF_00568"/>
    </source>
</evidence>
<dbReference type="GO" id="GO:0016740">
    <property type="term" value="F:transferase activity"/>
    <property type="evidence" value="ECO:0007669"/>
    <property type="project" value="UniProtKB-KW"/>
</dbReference>
<feature type="binding site" evidence="9">
    <location>
        <position position="286"/>
    </location>
    <ligand>
        <name>iminosuccinate</name>
        <dbReference type="ChEBI" id="CHEBI:77875"/>
    </ligand>
</feature>
<dbReference type="EC" id="2.5.1.72" evidence="2 9"/>
<accession>A0ABX8AQS3</accession>
<dbReference type="Proteomes" id="UP000680706">
    <property type="component" value="Chromosome"/>
</dbReference>
<dbReference type="EMBL" id="CP074126">
    <property type="protein sequence ID" value="QUS56938.1"/>
    <property type="molecule type" value="Genomic_DNA"/>
</dbReference>
<keyword evidence="11" id="KW-1185">Reference proteome</keyword>
<keyword evidence="5 9" id="KW-0808">Transferase</keyword>
<sequence>MSATTTFAETDSPAVKDIAAGIDGAAVQAGVPANERYAPLERPDLAYTPEVAEATAEAYEKVKDFIPAIEWAALAPLIFAINKVKKERNAVILAHNYMTPDIFHGVADIVGDSLQLAKEAAKTEAQVIVQCGVHFMAETSKILSPEKTVLIPDMDAGCSLAESITGADVRKLREANPGVPIITYVNTSADVKAECDICCTSSNAVQVVEAMGTNKVLLIPDQYLAANVNNQTDVDVLTYAGSCEVHERFTAEELRDYRAIDPDVKIIAHPECPPEVVAEADFAGSTSHMIDWVKDNSPEKVMMITECSMADNVAASTPGVNYIRPCNLCPHMKRITLTKILDCLLDMSGEVIVDESVADRARASVERMINLKN</sequence>
<evidence type="ECO:0000256" key="5">
    <source>
        <dbReference type="ARBA" id="ARBA00022679"/>
    </source>
</evidence>
<dbReference type="PANTHER" id="PTHR30573:SF0">
    <property type="entry name" value="QUINOLINATE SYNTHASE, CHLOROPLASTIC"/>
    <property type="match status" value="1"/>
</dbReference>
<comment type="cofactor">
    <cofactor evidence="9">
        <name>[4Fe-4S] cluster</name>
        <dbReference type="ChEBI" id="CHEBI:49883"/>
    </cofactor>
    <text evidence="9">Binds 1 [4Fe-4S] cluster per subunit.</text>
</comment>
<keyword evidence="9" id="KW-0963">Cytoplasm</keyword>
<evidence type="ECO:0000256" key="3">
    <source>
        <dbReference type="ARBA" id="ARBA00022485"/>
    </source>
</evidence>
<feature type="binding site" evidence="9">
    <location>
        <position position="95"/>
    </location>
    <ligand>
        <name>iminosuccinate</name>
        <dbReference type="ChEBI" id="CHEBI:77875"/>
    </ligand>
</feature>
<dbReference type="Pfam" id="PF02445">
    <property type="entry name" value="NadA"/>
    <property type="match status" value="1"/>
</dbReference>
<comment type="function">
    <text evidence="9">Catalyzes the condensation of iminoaspartate with dihydroxyacetone phosphate to form quinolinate.</text>
</comment>
<comment type="subcellular location">
    <subcellularLocation>
        <location evidence="9">Cytoplasm</location>
    </subcellularLocation>
</comment>
<evidence type="ECO:0000256" key="1">
    <source>
        <dbReference type="ARBA" id="ARBA00005065"/>
    </source>
</evidence>
<gene>
    <name evidence="9 10" type="primary">nadA</name>
    <name evidence="10" type="ORF">KGB56_05870</name>
</gene>
<evidence type="ECO:0000313" key="10">
    <source>
        <dbReference type="EMBL" id="QUS56938.1"/>
    </source>
</evidence>
<evidence type="ECO:0000313" key="11">
    <source>
        <dbReference type="Proteomes" id="UP000680706"/>
    </source>
</evidence>
<feature type="binding site" evidence="9">
    <location>
        <position position="201"/>
    </location>
    <ligand>
        <name>iminosuccinate</name>
        <dbReference type="ChEBI" id="CHEBI:77875"/>
    </ligand>
</feature>
<feature type="binding site" evidence="9">
    <location>
        <position position="243"/>
    </location>
    <ligand>
        <name>[4Fe-4S] cluster</name>
        <dbReference type="ChEBI" id="CHEBI:49883"/>
    </ligand>
</feature>
<dbReference type="SUPFAM" id="SSF142754">
    <property type="entry name" value="NadA-like"/>
    <property type="match status" value="1"/>
</dbReference>
<dbReference type="InterPro" id="IPR023066">
    <property type="entry name" value="Quinolinate_synth_type2"/>
</dbReference>
<dbReference type="NCBIfam" id="NF006879">
    <property type="entry name" value="PRK09375.1-4"/>
    <property type="match status" value="1"/>
</dbReference>
<keyword evidence="6 9" id="KW-0479">Metal-binding</keyword>
<evidence type="ECO:0000256" key="2">
    <source>
        <dbReference type="ARBA" id="ARBA00012669"/>
    </source>
</evidence>
<organism evidence="10 11">
    <name type="scientific">Pseudovibrio brasiliensis</name>
    <dbReference type="NCBI Taxonomy" id="1898042"/>
    <lineage>
        <taxon>Bacteria</taxon>
        <taxon>Pseudomonadati</taxon>
        <taxon>Pseudomonadota</taxon>
        <taxon>Alphaproteobacteria</taxon>
        <taxon>Hyphomicrobiales</taxon>
        <taxon>Stappiaceae</taxon>
        <taxon>Pseudovibrio</taxon>
    </lineage>
</organism>
<feature type="binding site" evidence="9">
    <location>
        <position position="158"/>
    </location>
    <ligand>
        <name>[4Fe-4S] cluster</name>
        <dbReference type="ChEBI" id="CHEBI:49883"/>
    </ligand>
</feature>
<dbReference type="InterPro" id="IPR003473">
    <property type="entry name" value="NadA"/>
</dbReference>
<feature type="binding site" evidence="9">
    <location>
        <position position="113"/>
    </location>
    <ligand>
        <name>iminosuccinate</name>
        <dbReference type="ChEBI" id="CHEBI:77875"/>
    </ligand>
</feature>
<dbReference type="PANTHER" id="PTHR30573">
    <property type="entry name" value="QUINOLINATE SYNTHETASE A"/>
    <property type="match status" value="1"/>
</dbReference>
<name>A0ABX8AQS3_9HYPH</name>
<comment type="similarity">
    <text evidence="9">Belongs to the quinolinate synthase family. Type 2 subfamily.</text>
</comment>